<evidence type="ECO:0000256" key="3">
    <source>
        <dbReference type="ARBA" id="ARBA00010043"/>
    </source>
</evidence>
<dbReference type="GO" id="GO:0005829">
    <property type="term" value="C:cytosol"/>
    <property type="evidence" value="ECO:0000318"/>
    <property type="project" value="GO_Central"/>
</dbReference>
<dbReference type="Pfam" id="PF00642">
    <property type="entry name" value="zf-CCCH"/>
    <property type="match status" value="1"/>
</dbReference>
<dbReference type="Pfam" id="PF16543">
    <property type="entry name" value="DFRP_C"/>
    <property type="match status" value="1"/>
</dbReference>
<dbReference type="SMART" id="SM00356">
    <property type="entry name" value="ZnF_C3H1"/>
    <property type="match status" value="2"/>
</dbReference>
<evidence type="ECO:0000256" key="2">
    <source>
        <dbReference type="ARBA" id="ARBA00004496"/>
    </source>
</evidence>
<dbReference type="PANTHER" id="PTHR12681:SF0">
    <property type="entry name" value="ZINC FINGER CCCH DOMAIN-CONTAINING PROTEIN 15"/>
    <property type="match status" value="1"/>
</dbReference>
<comment type="similarity">
    <text evidence="3">Belongs to the ZC3H15/TMA46 family.</text>
</comment>
<accession>A0A7M7N7V9</accession>
<feature type="region of interest" description="Disordered" evidence="14">
    <location>
        <begin position="349"/>
        <end position="373"/>
    </location>
</feature>
<comment type="subcellular location">
    <subcellularLocation>
        <location evidence="2">Cytoplasm</location>
    </subcellularLocation>
    <subcellularLocation>
        <location evidence="1">Nucleus</location>
    </subcellularLocation>
</comment>
<feature type="region of interest" description="Disordered" evidence="14">
    <location>
        <begin position="1"/>
        <end position="20"/>
    </location>
</feature>
<dbReference type="InParanoid" id="A0A7M7N7V9"/>
<keyword evidence="10 13" id="KW-0175">Coiled coil</keyword>
<keyword evidence="6 12" id="KW-0479">Metal-binding</keyword>
<evidence type="ECO:0000256" key="11">
    <source>
        <dbReference type="ARBA" id="ARBA00023242"/>
    </source>
</evidence>
<keyword evidence="7" id="KW-0677">Repeat</keyword>
<evidence type="ECO:0000259" key="15">
    <source>
        <dbReference type="PROSITE" id="PS50103"/>
    </source>
</evidence>
<dbReference type="GO" id="GO:0005634">
    <property type="term" value="C:nucleus"/>
    <property type="evidence" value="ECO:0007669"/>
    <property type="project" value="UniProtKB-SubCell"/>
</dbReference>
<evidence type="ECO:0000256" key="4">
    <source>
        <dbReference type="ARBA" id="ARBA00015073"/>
    </source>
</evidence>
<keyword evidence="11" id="KW-0539">Nucleus</keyword>
<dbReference type="InterPro" id="IPR000571">
    <property type="entry name" value="Znf_CCCH"/>
</dbReference>
<reference evidence="17" key="1">
    <citation type="submission" date="2015-02" db="EMBL/GenBank/DDBJ databases">
        <title>Genome sequencing for Strongylocentrotus purpuratus.</title>
        <authorList>
            <person name="Murali S."/>
            <person name="Liu Y."/>
            <person name="Vee V."/>
            <person name="English A."/>
            <person name="Wang M."/>
            <person name="Skinner E."/>
            <person name="Han Y."/>
            <person name="Muzny D.M."/>
            <person name="Worley K.C."/>
            <person name="Gibbs R.A."/>
        </authorList>
    </citation>
    <scope>NUCLEOTIDE SEQUENCE</scope>
</reference>
<feature type="compositionally biased region" description="Low complexity" evidence="14">
    <location>
        <begin position="1"/>
        <end position="12"/>
    </location>
</feature>
<dbReference type="Gene3D" id="6.20.400.10">
    <property type="match status" value="1"/>
</dbReference>
<evidence type="ECO:0000256" key="5">
    <source>
        <dbReference type="ARBA" id="ARBA00022490"/>
    </source>
</evidence>
<dbReference type="GO" id="GO:0002181">
    <property type="term" value="P:cytoplasmic translation"/>
    <property type="evidence" value="ECO:0000318"/>
    <property type="project" value="GO_Central"/>
</dbReference>
<dbReference type="EnsemblMetazoa" id="XM_030976460">
    <property type="protein sequence ID" value="XP_030832320"/>
    <property type="gene ID" value="LOC115918395"/>
</dbReference>
<dbReference type="KEGG" id="spu:115918395"/>
<dbReference type="Gene3D" id="4.10.1000.10">
    <property type="entry name" value="Zinc finger, CCCH-type"/>
    <property type="match status" value="1"/>
</dbReference>
<evidence type="ECO:0000313" key="16">
    <source>
        <dbReference type="EnsemblMetazoa" id="XP_030832320"/>
    </source>
</evidence>
<sequence length="425" mass="47835">MPPKKAAAGPSKKNVEKKKDKVIEDKTFGLKNKKGNKQQRFINTVTAQVKFGNQKDQKKAAELGQKIAKKDAKKKEAEELNMLFRPVMEAQKLAKGVDPKSVLCAFFKQGSCSKGDRCKFSHDLNIERKAEKRSVYGDGKEEELANDTMDNWDDEKLMEVVSKKHGDANESKTKTEIVCRFFIQALENMKYGWFWSCPNGEKCKYKHALPPGFVLKKDKKKMEEQEEDSKISLEELIEDERNKLTGNLTKINLQTFMQWKKRKIAEKVEKLEADQNKKRNELKQGKSLGVTGRELFSFKPEMVGEDDDEGDVFTYKREEEDDEEDPVNVQEVSIEAFAALAMEVDTSSSHITSRLDAPQPAVNGHEDDESGKLDQAAAILPDEEPTLGAIAAAEGALANGGDIDIDEDLFGAECDIELDEIDLDD</sequence>
<evidence type="ECO:0000256" key="9">
    <source>
        <dbReference type="ARBA" id="ARBA00022833"/>
    </source>
</evidence>
<evidence type="ECO:0000256" key="1">
    <source>
        <dbReference type="ARBA" id="ARBA00004123"/>
    </source>
</evidence>
<evidence type="ECO:0000313" key="17">
    <source>
        <dbReference type="Proteomes" id="UP000007110"/>
    </source>
</evidence>
<feature type="coiled-coil region" evidence="13">
    <location>
        <begin position="215"/>
        <end position="288"/>
    </location>
</feature>
<dbReference type="OMA" id="AMIFKPV"/>
<dbReference type="RefSeq" id="XP_785608.3">
    <property type="nucleotide sequence ID" value="XM_780515.5"/>
</dbReference>
<dbReference type="GeneID" id="580460"/>
<dbReference type="GeneID" id="115918395"/>
<evidence type="ECO:0000256" key="14">
    <source>
        <dbReference type="SAM" id="MobiDB-lite"/>
    </source>
</evidence>
<keyword evidence="9 12" id="KW-0862">Zinc</keyword>
<dbReference type="PROSITE" id="PS50103">
    <property type="entry name" value="ZF_C3H1"/>
    <property type="match status" value="2"/>
</dbReference>
<feature type="domain" description="C3H1-type" evidence="15">
    <location>
        <begin position="173"/>
        <end position="210"/>
    </location>
</feature>
<dbReference type="EnsemblMetazoa" id="XM_780515">
    <property type="protein sequence ID" value="XP_785608"/>
    <property type="gene ID" value="LOC580460"/>
</dbReference>
<keyword evidence="5" id="KW-0963">Cytoplasm</keyword>
<dbReference type="PANTHER" id="PTHR12681">
    <property type="entry name" value="ZINC FINGER-CONTAINING PROTEIN P48ZNF"/>
    <property type="match status" value="1"/>
</dbReference>
<dbReference type="InterPro" id="IPR036855">
    <property type="entry name" value="Znf_CCCH_sf"/>
</dbReference>
<dbReference type="GO" id="GO:0008270">
    <property type="term" value="F:zinc ion binding"/>
    <property type="evidence" value="ECO:0007669"/>
    <property type="project" value="UniProtKB-KW"/>
</dbReference>
<dbReference type="FunCoup" id="A0A7M7N7V9">
    <property type="interactions" value="2136"/>
</dbReference>
<organism evidence="16 17">
    <name type="scientific">Strongylocentrotus purpuratus</name>
    <name type="common">Purple sea urchin</name>
    <dbReference type="NCBI Taxonomy" id="7668"/>
    <lineage>
        <taxon>Eukaryota</taxon>
        <taxon>Metazoa</taxon>
        <taxon>Echinodermata</taxon>
        <taxon>Eleutherozoa</taxon>
        <taxon>Echinozoa</taxon>
        <taxon>Echinoidea</taxon>
        <taxon>Euechinoidea</taxon>
        <taxon>Echinacea</taxon>
        <taxon>Camarodonta</taxon>
        <taxon>Echinidea</taxon>
        <taxon>Strongylocentrotidae</taxon>
        <taxon>Strongylocentrotus</taxon>
    </lineage>
</organism>
<name>A0A7M7N7V9_STRPU</name>
<keyword evidence="17" id="KW-1185">Reference proteome</keyword>
<dbReference type="SUPFAM" id="SSF90229">
    <property type="entry name" value="CCCH zinc finger"/>
    <property type="match status" value="1"/>
</dbReference>
<evidence type="ECO:0000256" key="10">
    <source>
        <dbReference type="ARBA" id="ARBA00023054"/>
    </source>
</evidence>
<feature type="domain" description="C3H1-type" evidence="15">
    <location>
        <begin position="98"/>
        <end position="125"/>
    </location>
</feature>
<evidence type="ECO:0000256" key="13">
    <source>
        <dbReference type="SAM" id="Coils"/>
    </source>
</evidence>
<evidence type="ECO:0000256" key="7">
    <source>
        <dbReference type="ARBA" id="ARBA00022737"/>
    </source>
</evidence>
<dbReference type="FunFam" id="4.10.1000.10:FF:000050">
    <property type="entry name" value="AGAP008634-PA"/>
    <property type="match status" value="1"/>
</dbReference>
<dbReference type="KEGG" id="spu:580460"/>
<feature type="zinc finger region" description="C3H1-type" evidence="12">
    <location>
        <begin position="173"/>
        <end position="210"/>
    </location>
</feature>
<dbReference type="AlphaFoldDB" id="A0A7M7N7V9"/>
<keyword evidence="8 12" id="KW-0863">Zinc-finger</keyword>
<dbReference type="OrthoDB" id="278280at2759"/>
<dbReference type="InterPro" id="IPR032378">
    <property type="entry name" value="ZC3H15/TMA46_C"/>
</dbReference>
<evidence type="ECO:0000256" key="6">
    <source>
        <dbReference type="ARBA" id="ARBA00022723"/>
    </source>
</evidence>
<protein>
    <recommendedName>
        <fullName evidence="4">Zinc finger CCCH domain-containing protein 15</fullName>
    </recommendedName>
</protein>
<feature type="zinc finger region" description="C3H1-type" evidence="12">
    <location>
        <begin position="98"/>
        <end position="125"/>
    </location>
</feature>
<dbReference type="Proteomes" id="UP000007110">
    <property type="component" value="Unassembled WGS sequence"/>
</dbReference>
<dbReference type="RefSeq" id="XP_030832320.1">
    <property type="nucleotide sequence ID" value="XM_030976460.1"/>
</dbReference>
<evidence type="ECO:0000256" key="12">
    <source>
        <dbReference type="PROSITE-ProRule" id="PRU00723"/>
    </source>
</evidence>
<proteinExistence type="inferred from homology"/>
<reference evidence="16" key="2">
    <citation type="submission" date="2021-01" db="UniProtKB">
        <authorList>
            <consortium name="EnsemblMetazoa"/>
        </authorList>
    </citation>
    <scope>IDENTIFICATION</scope>
</reference>
<evidence type="ECO:0000256" key="8">
    <source>
        <dbReference type="ARBA" id="ARBA00022771"/>
    </source>
</evidence>